<gene>
    <name evidence="2" type="ORF">SmJEL517_g05766</name>
</gene>
<dbReference type="Pfam" id="PF04000">
    <property type="entry name" value="Sas10_Utp3"/>
    <property type="match status" value="1"/>
</dbReference>
<dbReference type="GO" id="GO:0000462">
    <property type="term" value="P:maturation of SSU-rRNA from tricistronic rRNA transcript (SSU-rRNA, 5.8S rRNA, LSU-rRNA)"/>
    <property type="evidence" value="ECO:0007669"/>
    <property type="project" value="TreeGrafter"/>
</dbReference>
<dbReference type="Proteomes" id="UP000319731">
    <property type="component" value="Unassembled WGS sequence"/>
</dbReference>
<dbReference type="EMBL" id="QEAO01000058">
    <property type="protein sequence ID" value="TPX30739.1"/>
    <property type="molecule type" value="Genomic_DNA"/>
</dbReference>
<feature type="compositionally biased region" description="Polar residues" evidence="1">
    <location>
        <begin position="162"/>
        <end position="174"/>
    </location>
</feature>
<proteinExistence type="predicted"/>
<sequence length="386" mass="43601">MSIENKSTVEEDAPAAIKVMTELQEKAKEVMGRVNTLRERLSDLPTSKGVSLLTVKFHTLLSYLTHITFYTLLRTQGHKIESHPTIDSLIELRTVLEKIRPMELKLKYQVDKLVKAAVNADEVGIAAQTQQNVQVDTMDPLMYRPNPGALMGDEAEDDVAGHNNSSNNTQQRDSTGLYKPPRVAPMPYTDSSSTTANKQTKLTAQAKEKAARSRIIRDLRSQFDDRPEETSTEGTGYSRKDGMTDWDKSWDEREKFEEDHFIRLNLTKKDKWHRKELQKTGGMGRFQDEFENLDTDFASLTSVKKAVDASDADTYGRGLLGRKNKRVAAAMMHGDDNDDGDSGQKKPRFKDVDSLISSASKDQDRGGRFEKRVKRFVRPKRGGGRK</sequence>
<evidence type="ECO:0000256" key="1">
    <source>
        <dbReference type="SAM" id="MobiDB-lite"/>
    </source>
</evidence>
<evidence type="ECO:0008006" key="4">
    <source>
        <dbReference type="Google" id="ProtNLM"/>
    </source>
</evidence>
<dbReference type="STRING" id="1806994.A0A507BUS8"/>
<dbReference type="PANTHER" id="PTHR13237">
    <property type="entry name" value="SOMETHING ABOUT SILENCING PROTEIN 10-RELATED"/>
    <property type="match status" value="1"/>
</dbReference>
<reference evidence="2 3" key="1">
    <citation type="journal article" date="2019" name="Sci. Rep.">
        <title>Comparative genomics of chytrid fungi reveal insights into the obligate biotrophic and pathogenic lifestyle of Synchytrium endobioticum.</title>
        <authorList>
            <person name="van de Vossenberg B.T.L.H."/>
            <person name="Warris S."/>
            <person name="Nguyen H.D.T."/>
            <person name="van Gent-Pelzer M.P.E."/>
            <person name="Joly D.L."/>
            <person name="van de Geest H.C."/>
            <person name="Bonants P.J.M."/>
            <person name="Smith D.S."/>
            <person name="Levesque C.A."/>
            <person name="van der Lee T.A.J."/>
        </authorList>
    </citation>
    <scope>NUCLEOTIDE SEQUENCE [LARGE SCALE GENOMIC DNA]</scope>
    <source>
        <strain evidence="2 3">JEL517</strain>
    </source>
</reference>
<evidence type="ECO:0000313" key="3">
    <source>
        <dbReference type="Proteomes" id="UP000319731"/>
    </source>
</evidence>
<feature type="region of interest" description="Disordered" evidence="1">
    <location>
        <begin position="328"/>
        <end position="386"/>
    </location>
</feature>
<comment type="caution">
    <text evidence="2">The sequence shown here is derived from an EMBL/GenBank/DDBJ whole genome shotgun (WGS) entry which is preliminary data.</text>
</comment>
<dbReference type="AlphaFoldDB" id="A0A507BUS8"/>
<feature type="region of interest" description="Disordered" evidence="1">
    <location>
        <begin position="143"/>
        <end position="240"/>
    </location>
</feature>
<dbReference type="GeneID" id="42006989"/>
<feature type="compositionally biased region" description="Basic and acidic residues" evidence="1">
    <location>
        <begin position="206"/>
        <end position="229"/>
    </location>
</feature>
<feature type="compositionally biased region" description="Basic residues" evidence="1">
    <location>
        <begin position="371"/>
        <end position="386"/>
    </location>
</feature>
<feature type="compositionally biased region" description="Basic and acidic residues" evidence="1">
    <location>
        <begin position="361"/>
        <end position="370"/>
    </location>
</feature>
<keyword evidence="3" id="KW-1185">Reference proteome</keyword>
<name>A0A507BUS8_9FUNG</name>
<dbReference type="GO" id="GO:0032040">
    <property type="term" value="C:small-subunit processome"/>
    <property type="evidence" value="ECO:0007669"/>
    <property type="project" value="TreeGrafter"/>
</dbReference>
<feature type="compositionally biased region" description="Polar residues" evidence="1">
    <location>
        <begin position="189"/>
        <end position="203"/>
    </location>
</feature>
<accession>A0A507BUS8</accession>
<dbReference type="InterPro" id="IPR007146">
    <property type="entry name" value="Sas10/Utp3/C1D"/>
</dbReference>
<dbReference type="PANTHER" id="PTHR13237:SF9">
    <property type="entry name" value="NEUROGUIDIN"/>
    <property type="match status" value="1"/>
</dbReference>
<evidence type="ECO:0000313" key="2">
    <source>
        <dbReference type="EMBL" id="TPX30739.1"/>
    </source>
</evidence>
<dbReference type="RefSeq" id="XP_031022334.1">
    <property type="nucleotide sequence ID" value="XM_031171692.1"/>
</dbReference>
<dbReference type="OrthoDB" id="203440at2759"/>
<organism evidence="2 3">
    <name type="scientific">Synchytrium microbalum</name>
    <dbReference type="NCBI Taxonomy" id="1806994"/>
    <lineage>
        <taxon>Eukaryota</taxon>
        <taxon>Fungi</taxon>
        <taxon>Fungi incertae sedis</taxon>
        <taxon>Chytridiomycota</taxon>
        <taxon>Chytridiomycota incertae sedis</taxon>
        <taxon>Chytridiomycetes</taxon>
        <taxon>Synchytriales</taxon>
        <taxon>Synchytriaceae</taxon>
        <taxon>Synchytrium</taxon>
    </lineage>
</organism>
<protein>
    <recommendedName>
        <fullName evidence="4">Sas10 C-terminal domain-containing protein</fullName>
    </recommendedName>
</protein>